<name>A0A1I4G4U1_9HYPH</name>
<keyword evidence="4" id="KW-0645">Protease</keyword>
<evidence type="ECO:0000256" key="1">
    <source>
        <dbReference type="ARBA" id="ARBA00006641"/>
    </source>
</evidence>
<evidence type="ECO:0000256" key="7">
    <source>
        <dbReference type="ARBA" id="ARBA00030836"/>
    </source>
</evidence>
<comment type="similarity">
    <text evidence="1">Belongs to the peptidase C15 family.</text>
</comment>
<keyword evidence="3" id="KW-0963">Cytoplasm</keyword>
<dbReference type="Proteomes" id="UP000198804">
    <property type="component" value="Unassembled WGS sequence"/>
</dbReference>
<dbReference type="PRINTS" id="PR00706">
    <property type="entry name" value="PYROGLUPTASE"/>
</dbReference>
<dbReference type="InterPro" id="IPR000816">
    <property type="entry name" value="Peptidase_C15"/>
</dbReference>
<evidence type="ECO:0000256" key="2">
    <source>
        <dbReference type="ARBA" id="ARBA00019191"/>
    </source>
</evidence>
<dbReference type="STRING" id="414703.SAMN04488125_11180"/>
<dbReference type="GO" id="GO:0005829">
    <property type="term" value="C:cytosol"/>
    <property type="evidence" value="ECO:0007669"/>
    <property type="project" value="InterPro"/>
</dbReference>
<sequence length="223" mass="24044">MTGAPGRLLITGFGPFPRVPDNPSARVARRLARLPHLRRILGKAPDCLVLDTRYAALDTQLAPALARRPAALLMIGVAASRRRVGVETRAVNRVSRLFPDAAGAVSRSLAFEPGAPALRPSPAAETVRVALRRAGLDVAASRDAGRYLCNAAYFRALAEGCPAVFLHIPMPPPTKRPVRAGRPHHELDAWVAAFVEAARVLMLRARRGQGVGTFCVRRSTESR</sequence>
<dbReference type="OrthoDB" id="9779738at2"/>
<dbReference type="Pfam" id="PF01470">
    <property type="entry name" value="Peptidase_C15"/>
    <property type="match status" value="1"/>
</dbReference>
<evidence type="ECO:0000256" key="8">
    <source>
        <dbReference type="ARBA" id="ARBA00031559"/>
    </source>
</evidence>
<dbReference type="SUPFAM" id="SSF53182">
    <property type="entry name" value="Pyrrolidone carboxyl peptidase (pyroglutamate aminopeptidase)"/>
    <property type="match status" value="1"/>
</dbReference>
<keyword evidence="10" id="KW-1185">Reference proteome</keyword>
<dbReference type="PANTHER" id="PTHR23402">
    <property type="entry name" value="PROTEASE FAMILY C15 PYROGLUTAMYL-PEPTIDASE I-RELATED"/>
    <property type="match status" value="1"/>
</dbReference>
<accession>A0A1I4G4U1</accession>
<dbReference type="AlphaFoldDB" id="A0A1I4G4U1"/>
<dbReference type="PANTHER" id="PTHR23402:SF1">
    <property type="entry name" value="PYROGLUTAMYL-PEPTIDASE I"/>
    <property type="match status" value="1"/>
</dbReference>
<evidence type="ECO:0000256" key="4">
    <source>
        <dbReference type="ARBA" id="ARBA00022670"/>
    </source>
</evidence>
<keyword evidence="6" id="KW-0788">Thiol protease</keyword>
<dbReference type="GO" id="GO:0016920">
    <property type="term" value="F:pyroglutamyl-peptidase activity"/>
    <property type="evidence" value="ECO:0007669"/>
    <property type="project" value="InterPro"/>
</dbReference>
<dbReference type="GO" id="GO:0006508">
    <property type="term" value="P:proteolysis"/>
    <property type="evidence" value="ECO:0007669"/>
    <property type="project" value="UniProtKB-KW"/>
</dbReference>
<evidence type="ECO:0000313" key="9">
    <source>
        <dbReference type="EMBL" id="SFL24510.1"/>
    </source>
</evidence>
<dbReference type="EMBL" id="FOSV01000011">
    <property type="protein sequence ID" value="SFL24510.1"/>
    <property type="molecule type" value="Genomic_DNA"/>
</dbReference>
<evidence type="ECO:0000256" key="5">
    <source>
        <dbReference type="ARBA" id="ARBA00022801"/>
    </source>
</evidence>
<evidence type="ECO:0000313" key="10">
    <source>
        <dbReference type="Proteomes" id="UP000198804"/>
    </source>
</evidence>
<organism evidence="9 10">
    <name type="scientific">Methylorubrum salsuginis</name>
    <dbReference type="NCBI Taxonomy" id="414703"/>
    <lineage>
        <taxon>Bacteria</taxon>
        <taxon>Pseudomonadati</taxon>
        <taxon>Pseudomonadota</taxon>
        <taxon>Alphaproteobacteria</taxon>
        <taxon>Hyphomicrobiales</taxon>
        <taxon>Methylobacteriaceae</taxon>
        <taxon>Methylorubrum</taxon>
    </lineage>
</organism>
<gene>
    <name evidence="9" type="ORF">SAMN04488125_11180</name>
</gene>
<keyword evidence="5" id="KW-0378">Hydrolase</keyword>
<protein>
    <recommendedName>
        <fullName evidence="2">Pyrrolidone-carboxylate peptidase</fullName>
    </recommendedName>
    <alternativeName>
        <fullName evidence="7">5-oxoprolyl-peptidase</fullName>
    </alternativeName>
    <alternativeName>
        <fullName evidence="8">Pyroglutamyl-peptidase I</fullName>
    </alternativeName>
</protein>
<dbReference type="InterPro" id="IPR036440">
    <property type="entry name" value="Peptidase_C15-like_sf"/>
</dbReference>
<dbReference type="Gene3D" id="3.40.630.20">
    <property type="entry name" value="Peptidase C15, pyroglutamyl peptidase I-like"/>
    <property type="match status" value="1"/>
</dbReference>
<reference evidence="10" key="1">
    <citation type="submission" date="2016-10" db="EMBL/GenBank/DDBJ databases">
        <authorList>
            <person name="Varghese N."/>
            <person name="Submissions S."/>
        </authorList>
    </citation>
    <scope>NUCLEOTIDE SEQUENCE [LARGE SCALE GENOMIC DNA]</scope>
    <source>
        <strain evidence="10">CGMCC 1.6474</strain>
    </source>
</reference>
<evidence type="ECO:0000256" key="3">
    <source>
        <dbReference type="ARBA" id="ARBA00022490"/>
    </source>
</evidence>
<dbReference type="RefSeq" id="WP_091947385.1">
    <property type="nucleotide sequence ID" value="NZ_FOSV01000011.1"/>
</dbReference>
<dbReference type="InterPro" id="IPR016125">
    <property type="entry name" value="Peptidase_C15-like"/>
</dbReference>
<proteinExistence type="inferred from homology"/>
<evidence type="ECO:0000256" key="6">
    <source>
        <dbReference type="ARBA" id="ARBA00022807"/>
    </source>
</evidence>